<dbReference type="AlphaFoldDB" id="A0AAD5P4R2"/>
<dbReference type="PANTHER" id="PTHR36766:SF42">
    <property type="entry name" value="NB-ARC DOMAIN DISEASE RESISTANCE PROTEIN"/>
    <property type="match status" value="1"/>
</dbReference>
<dbReference type="GO" id="GO:0006952">
    <property type="term" value="P:defense response"/>
    <property type="evidence" value="ECO:0007669"/>
    <property type="project" value="UniProtKB-KW"/>
</dbReference>
<dbReference type="Gene3D" id="3.40.50.300">
    <property type="entry name" value="P-loop containing nucleotide triphosphate hydrolases"/>
    <property type="match status" value="1"/>
</dbReference>
<proteinExistence type="predicted"/>
<dbReference type="SUPFAM" id="SSF52540">
    <property type="entry name" value="P-loop containing nucleoside triphosphate hydrolases"/>
    <property type="match status" value="1"/>
</dbReference>
<dbReference type="PANTHER" id="PTHR36766">
    <property type="entry name" value="PLANT BROAD-SPECTRUM MILDEW RESISTANCE PROTEIN RPW8"/>
    <property type="match status" value="1"/>
</dbReference>
<sequence>MRHFELRIWVCISEDFSVKRIIKAIIESATGTACEALDLDPLQKRLQDLLNGKMYLLVLDDVWNEDQEKWDRLKHVLACGSKGASIIVTTRIKRVASIMGTIPLHQLSGLTEDEWWLLFKERAFGHDTKGHPNLVALGKEIMKK</sequence>
<dbReference type="Pfam" id="PF00931">
    <property type="entry name" value="NB-ARC"/>
    <property type="match status" value="1"/>
</dbReference>
<evidence type="ECO:0000313" key="4">
    <source>
        <dbReference type="Proteomes" id="UP001064489"/>
    </source>
</evidence>
<dbReference type="GO" id="GO:0043531">
    <property type="term" value="F:ADP binding"/>
    <property type="evidence" value="ECO:0007669"/>
    <property type="project" value="InterPro"/>
</dbReference>
<keyword evidence="4" id="KW-1185">Reference proteome</keyword>
<reference evidence="3 4" key="1">
    <citation type="journal article" date="2022" name="Plant J.">
        <title>Strategies of tolerance reflected in two North American maple genomes.</title>
        <authorList>
            <person name="McEvoy S.L."/>
            <person name="Sezen U.U."/>
            <person name="Trouern-Trend A."/>
            <person name="McMahon S.M."/>
            <person name="Schaberg P.G."/>
            <person name="Yang J."/>
            <person name="Wegrzyn J.L."/>
            <person name="Swenson N.G."/>
        </authorList>
    </citation>
    <scope>NUCLEOTIDE SEQUENCE [LARGE SCALE GENOMIC DNA]</scope>
    <source>
        <strain evidence="3">91603</strain>
    </source>
</reference>
<name>A0AAD5P4R2_ACENE</name>
<gene>
    <name evidence="3" type="ORF">LWI28_021204</name>
</gene>
<accession>A0AAD5P4R2</accession>
<evidence type="ECO:0000256" key="1">
    <source>
        <dbReference type="ARBA" id="ARBA00022821"/>
    </source>
</evidence>
<organism evidence="3 4">
    <name type="scientific">Acer negundo</name>
    <name type="common">Box elder</name>
    <dbReference type="NCBI Taxonomy" id="4023"/>
    <lineage>
        <taxon>Eukaryota</taxon>
        <taxon>Viridiplantae</taxon>
        <taxon>Streptophyta</taxon>
        <taxon>Embryophyta</taxon>
        <taxon>Tracheophyta</taxon>
        <taxon>Spermatophyta</taxon>
        <taxon>Magnoliopsida</taxon>
        <taxon>eudicotyledons</taxon>
        <taxon>Gunneridae</taxon>
        <taxon>Pentapetalae</taxon>
        <taxon>rosids</taxon>
        <taxon>malvids</taxon>
        <taxon>Sapindales</taxon>
        <taxon>Sapindaceae</taxon>
        <taxon>Hippocastanoideae</taxon>
        <taxon>Acereae</taxon>
        <taxon>Acer</taxon>
    </lineage>
</organism>
<protein>
    <recommendedName>
        <fullName evidence="2">NB-ARC domain-containing protein</fullName>
    </recommendedName>
</protein>
<dbReference type="EMBL" id="JAJSOW010000002">
    <property type="protein sequence ID" value="KAI9198722.1"/>
    <property type="molecule type" value="Genomic_DNA"/>
</dbReference>
<feature type="domain" description="NB-ARC" evidence="2">
    <location>
        <begin position="2"/>
        <end position="126"/>
    </location>
</feature>
<dbReference type="InterPro" id="IPR027417">
    <property type="entry name" value="P-loop_NTPase"/>
</dbReference>
<evidence type="ECO:0000313" key="3">
    <source>
        <dbReference type="EMBL" id="KAI9198722.1"/>
    </source>
</evidence>
<dbReference type="InterPro" id="IPR002182">
    <property type="entry name" value="NB-ARC"/>
</dbReference>
<keyword evidence="1" id="KW-0611">Plant defense</keyword>
<comment type="caution">
    <text evidence="3">The sequence shown here is derived from an EMBL/GenBank/DDBJ whole genome shotgun (WGS) entry which is preliminary data.</text>
</comment>
<evidence type="ECO:0000259" key="2">
    <source>
        <dbReference type="Pfam" id="PF00931"/>
    </source>
</evidence>
<dbReference type="Proteomes" id="UP001064489">
    <property type="component" value="Chromosome 13"/>
</dbReference>